<dbReference type="SUPFAM" id="SSF55729">
    <property type="entry name" value="Acyl-CoA N-acyltransferases (Nat)"/>
    <property type="match status" value="1"/>
</dbReference>
<dbReference type="GO" id="GO:0005840">
    <property type="term" value="C:ribosome"/>
    <property type="evidence" value="ECO:0007669"/>
    <property type="project" value="UniProtKB-KW"/>
</dbReference>
<sequence>MQPLLYSPASRDADEVAGAYAFSATLAIQDITGDAHSGLTASHMTKRLEGSAESDALLFALTNVRAPRPLGPRGYPEIGVDDLADIEAWVFVSLPLLEDTSIIEAAFTLDAAIAPLPGEPVPEEPWVSALSLIDALSHSLSRPTRHVWETHAPDADSPAADFLASAGYAPAYREEQATFAVDAAARVASAVASGTDAGQNSVTAHLPVDSIDVVFNNEISEADLALFRALLTAASEGYPRGDLRLDTVEWTEDRLRDAQARLLDRGGNQYTAIAYGTGPGGERAAVGLAEAVYYDADDDSLIELGLVYVLPAYRRAGVGTALVESALAAAKSRWEGVETGYSSHPSISDAAQAMCTRNGAAAISATTAWQRTS</sequence>
<reference evidence="3" key="1">
    <citation type="submission" date="2017-01" db="EMBL/GenBank/DDBJ databases">
        <authorList>
            <person name="Varghese N."/>
            <person name="Submissions S."/>
        </authorList>
    </citation>
    <scope>NUCLEOTIDE SEQUENCE [LARGE SCALE GENOMIC DNA]</scope>
    <source>
        <strain evidence="3">DSM 44531</strain>
    </source>
</reference>
<dbReference type="Proteomes" id="UP000186292">
    <property type="component" value="Unassembled WGS sequence"/>
</dbReference>
<evidence type="ECO:0000313" key="2">
    <source>
        <dbReference type="EMBL" id="SIS43794.1"/>
    </source>
</evidence>
<proteinExistence type="predicted"/>
<dbReference type="EMBL" id="FTOF01000003">
    <property type="protein sequence ID" value="SIS43794.1"/>
    <property type="molecule type" value="Genomic_DNA"/>
</dbReference>
<dbReference type="Pfam" id="PF00583">
    <property type="entry name" value="Acetyltransf_1"/>
    <property type="match status" value="1"/>
</dbReference>
<dbReference type="AlphaFoldDB" id="A0A1N7J3B1"/>
<feature type="domain" description="N-acetyltransferase" evidence="1">
    <location>
        <begin position="249"/>
        <end position="339"/>
    </location>
</feature>
<keyword evidence="2" id="KW-0689">Ribosomal protein</keyword>
<protein>
    <submittedName>
        <fullName evidence="2">Ribosomal protein S18 acetylase RimI</fullName>
    </submittedName>
</protein>
<evidence type="ECO:0000313" key="3">
    <source>
        <dbReference type="Proteomes" id="UP000186292"/>
    </source>
</evidence>
<dbReference type="CDD" id="cd04301">
    <property type="entry name" value="NAT_SF"/>
    <property type="match status" value="1"/>
</dbReference>
<dbReference type="InterPro" id="IPR000182">
    <property type="entry name" value="GNAT_dom"/>
</dbReference>
<keyword evidence="2" id="KW-0687">Ribonucleoprotein</keyword>
<name>A0A1N7J3B1_9CORY</name>
<dbReference type="RefSeq" id="WP_076598849.1">
    <property type="nucleotide sequence ID" value="NZ_CP046976.1"/>
</dbReference>
<accession>A0A1N7J3B1</accession>
<dbReference type="STRING" id="1161099.SAMN05444817_103248"/>
<dbReference type="GO" id="GO:0016747">
    <property type="term" value="F:acyltransferase activity, transferring groups other than amino-acyl groups"/>
    <property type="evidence" value="ECO:0007669"/>
    <property type="project" value="InterPro"/>
</dbReference>
<gene>
    <name evidence="2" type="ORF">SAMN05444817_103248</name>
</gene>
<organism evidence="2 3">
    <name type="scientific">Corynebacterium appendicis CIP 107643</name>
    <dbReference type="NCBI Taxonomy" id="1161099"/>
    <lineage>
        <taxon>Bacteria</taxon>
        <taxon>Bacillati</taxon>
        <taxon>Actinomycetota</taxon>
        <taxon>Actinomycetes</taxon>
        <taxon>Mycobacteriales</taxon>
        <taxon>Corynebacteriaceae</taxon>
        <taxon>Corynebacterium</taxon>
    </lineage>
</organism>
<keyword evidence="3" id="KW-1185">Reference proteome</keyword>
<evidence type="ECO:0000259" key="1">
    <source>
        <dbReference type="Pfam" id="PF00583"/>
    </source>
</evidence>
<dbReference type="InterPro" id="IPR016181">
    <property type="entry name" value="Acyl_CoA_acyltransferase"/>
</dbReference>
<dbReference type="Gene3D" id="3.40.630.30">
    <property type="match status" value="1"/>
</dbReference>